<comment type="caution">
    <text evidence="3">The sequence shown here is derived from an EMBL/GenBank/DDBJ whole genome shotgun (WGS) entry which is preliminary data.</text>
</comment>
<feature type="transmembrane region" description="Helical" evidence="2">
    <location>
        <begin position="375"/>
        <end position="398"/>
    </location>
</feature>
<reference evidence="3" key="1">
    <citation type="journal article" date="2015" name="Nature">
        <title>Complex archaea that bridge the gap between prokaryotes and eukaryotes.</title>
        <authorList>
            <person name="Spang A."/>
            <person name="Saw J.H."/>
            <person name="Jorgensen S.L."/>
            <person name="Zaremba-Niedzwiedzka K."/>
            <person name="Martijn J."/>
            <person name="Lind A.E."/>
            <person name="van Eijk R."/>
            <person name="Schleper C."/>
            <person name="Guy L."/>
            <person name="Ettema T.J."/>
        </authorList>
    </citation>
    <scope>NUCLEOTIDE SEQUENCE</scope>
</reference>
<feature type="compositionally biased region" description="Acidic residues" evidence="1">
    <location>
        <begin position="29"/>
        <end position="79"/>
    </location>
</feature>
<accession>A0A0F9SJD2</accession>
<keyword evidence="2" id="KW-1133">Transmembrane helix</keyword>
<gene>
    <name evidence="3" type="ORF">LCGC14_0767510</name>
</gene>
<feature type="region of interest" description="Disordered" evidence="1">
    <location>
        <begin position="28"/>
        <end position="79"/>
    </location>
</feature>
<name>A0A0F9SJD2_9ZZZZ</name>
<keyword evidence="2" id="KW-0472">Membrane</keyword>
<keyword evidence="2" id="KW-0812">Transmembrane</keyword>
<proteinExistence type="predicted"/>
<evidence type="ECO:0000256" key="1">
    <source>
        <dbReference type="SAM" id="MobiDB-lite"/>
    </source>
</evidence>
<evidence type="ECO:0000313" key="3">
    <source>
        <dbReference type="EMBL" id="KKN37051.1"/>
    </source>
</evidence>
<dbReference type="AlphaFoldDB" id="A0A0F9SJD2"/>
<evidence type="ECO:0000256" key="2">
    <source>
        <dbReference type="SAM" id="Phobius"/>
    </source>
</evidence>
<protein>
    <submittedName>
        <fullName evidence="3">Uncharacterized protein</fullName>
    </submittedName>
</protein>
<sequence length="405" mass="46437">MKRKYYMLGIFLLGILVLSMSFGFTVAFEDGDDGGDGPPEEPHEPDEPEEPEEPHEPDEPEEPHDDIPDDDHDGVDDDVEEEEKRDIVIWFGDHVIEMSSILRHGDQKDILDMRIGFNEHGLSVRVSFGTIMKVEDPTEEPEEPKEPAIESGDDHEWIEYKLEFEVYFRGFIEFVDLNDNGIYDHEIDKFIEDYGINSFQPISYSLTPISNDSNLHYFLLNTTDGVFAAHIYFVEEFVYLNDNIIAPTQVKIDIEITDFDYINDSSQLALITKLRSETYDYEKREETKDEQDGYGNEEEEVYIENDIYTGIFSWKETAMIDGVEMEVKTSNLDVDVEDENIQILLINYPRGNHIYHDPKIGISITTVFGATQPTIVPIIITGSVVAVIGVATVSSLILRKRKIIR</sequence>
<organism evidence="3">
    <name type="scientific">marine sediment metagenome</name>
    <dbReference type="NCBI Taxonomy" id="412755"/>
    <lineage>
        <taxon>unclassified sequences</taxon>
        <taxon>metagenomes</taxon>
        <taxon>ecological metagenomes</taxon>
    </lineage>
</organism>
<dbReference type="EMBL" id="LAZR01001925">
    <property type="protein sequence ID" value="KKN37051.1"/>
    <property type="molecule type" value="Genomic_DNA"/>
</dbReference>